<name>A0AAV5VZ79_9BILA</name>
<evidence type="ECO:0000313" key="3">
    <source>
        <dbReference type="Proteomes" id="UP001432322"/>
    </source>
</evidence>
<protein>
    <recommendedName>
        <fullName evidence="4">G protein-coupled receptor</fullName>
    </recommendedName>
</protein>
<accession>A0AAV5VZ79</accession>
<keyword evidence="1" id="KW-1133">Transmembrane helix</keyword>
<dbReference type="PANTHER" id="PTHR31627:SF42">
    <property type="entry name" value="G_PROTEIN_RECEP_F1_2 DOMAIN-CONTAINING PROTEIN-RELATED"/>
    <property type="match status" value="1"/>
</dbReference>
<dbReference type="PANTHER" id="PTHR31627">
    <property type="entry name" value="SERPENTINE RECEPTOR CLASS GAMMA-RELATED"/>
    <property type="match status" value="1"/>
</dbReference>
<reference evidence="2" key="1">
    <citation type="submission" date="2023-10" db="EMBL/GenBank/DDBJ databases">
        <title>Genome assembly of Pristionchus species.</title>
        <authorList>
            <person name="Yoshida K."/>
            <person name="Sommer R.J."/>
        </authorList>
    </citation>
    <scope>NUCLEOTIDE SEQUENCE</scope>
    <source>
        <strain evidence="2">RS5133</strain>
    </source>
</reference>
<gene>
    <name evidence="2" type="ORF">PFISCL1PPCAC_14316</name>
</gene>
<dbReference type="AlphaFoldDB" id="A0AAV5VZ79"/>
<keyword evidence="1" id="KW-0812">Transmembrane</keyword>
<evidence type="ECO:0000313" key="2">
    <source>
        <dbReference type="EMBL" id="GMT23019.1"/>
    </source>
</evidence>
<organism evidence="2 3">
    <name type="scientific">Pristionchus fissidentatus</name>
    <dbReference type="NCBI Taxonomy" id="1538716"/>
    <lineage>
        <taxon>Eukaryota</taxon>
        <taxon>Metazoa</taxon>
        <taxon>Ecdysozoa</taxon>
        <taxon>Nematoda</taxon>
        <taxon>Chromadorea</taxon>
        <taxon>Rhabditida</taxon>
        <taxon>Rhabditina</taxon>
        <taxon>Diplogasteromorpha</taxon>
        <taxon>Diplogasteroidea</taxon>
        <taxon>Neodiplogasteridae</taxon>
        <taxon>Pristionchus</taxon>
    </lineage>
</organism>
<keyword evidence="1" id="KW-0472">Membrane</keyword>
<feature type="transmembrane region" description="Helical" evidence="1">
    <location>
        <begin position="12"/>
        <end position="32"/>
    </location>
</feature>
<evidence type="ECO:0008006" key="4">
    <source>
        <dbReference type="Google" id="ProtNLM"/>
    </source>
</evidence>
<feature type="non-terminal residue" evidence="2">
    <location>
        <position position="1"/>
    </location>
</feature>
<evidence type="ECO:0000256" key="1">
    <source>
        <dbReference type="SAM" id="Phobius"/>
    </source>
</evidence>
<dbReference type="Proteomes" id="UP001432322">
    <property type="component" value="Unassembled WGS sequence"/>
</dbReference>
<keyword evidence="3" id="KW-1185">Reference proteome</keyword>
<proteinExistence type="predicted"/>
<dbReference type="EMBL" id="BTSY01000004">
    <property type="protein sequence ID" value="GMT23019.1"/>
    <property type="molecule type" value="Genomic_DNA"/>
</dbReference>
<sequence>HNSMQRPVLYYFLLPFSAISIILYLRMLQIAWKKRNSIIFRAFFYKQTRSQAILDISYIVVYFLTDIPQDWPSLWHLLTDLNGSVVPQLIYCHMFICILG</sequence>
<dbReference type="InterPro" id="IPR051119">
    <property type="entry name" value="Nematode_SR-like"/>
</dbReference>
<comment type="caution">
    <text evidence="2">The sequence shown here is derived from an EMBL/GenBank/DDBJ whole genome shotgun (WGS) entry which is preliminary data.</text>
</comment>